<dbReference type="GO" id="GO:0006890">
    <property type="term" value="P:retrograde vesicle-mediated transport, Golgi to endoplasmic reticulum"/>
    <property type="evidence" value="ECO:0007669"/>
    <property type="project" value="InterPro"/>
</dbReference>
<keyword evidence="10" id="KW-0333">Golgi apparatus</keyword>
<comment type="subunit">
    <text evidence="4">Oligomeric complex that consists of at least the alpha, beta, beta', gamma, delta, epsilon and zeta subunits.</text>
</comment>
<keyword evidence="12" id="KW-0968">Cytoplasmic vesicle</keyword>
<keyword evidence="11" id="KW-0472">Membrane</keyword>
<comment type="subcellular location">
    <subcellularLocation>
        <location evidence="2">Cytoplasmic vesicle</location>
        <location evidence="2">COPI-coated vesicle membrane</location>
        <topology evidence="2">Peripheral membrane protein</topology>
        <orientation evidence="2">Cytoplasmic side</orientation>
    </subcellularLocation>
    <subcellularLocation>
        <location evidence="1">Golgi apparatus membrane</location>
        <topology evidence="1">Peripheral membrane protein</topology>
        <orientation evidence="1">Cytoplasmic side</orientation>
    </subcellularLocation>
</comment>
<comment type="function">
    <text evidence="13">The coatomer is a cytosolic protein complex that binds to dilysine motifs and reversibly associates with Golgi non-clathrin-coated vesicles, which further mediate biosynthetic protein transport from the ER, via the Golgi up to the trans Golgi network. The coatomer complex is required for budding from Golgi membranes, and is essential for the retrograde Golgi-to-ER transport of dilysine-tagged proteins. In mammals, the coatomer can only be recruited by membranes associated with ADP-ribosylation factors (ARFs), which are small GTP-binding proteins; the complex also influences the Golgi structural integrity, as well as the processing, activity, and endocytic recycling of LDL receptors.</text>
</comment>
<evidence type="ECO:0000256" key="10">
    <source>
        <dbReference type="ARBA" id="ARBA00023034"/>
    </source>
</evidence>
<dbReference type="Gene3D" id="1.25.40.10">
    <property type="entry name" value="Tetratricopeptide repeat domain"/>
    <property type="match status" value="2"/>
</dbReference>
<evidence type="ECO:0000256" key="2">
    <source>
        <dbReference type="ARBA" id="ARBA00004347"/>
    </source>
</evidence>
<dbReference type="PIRSF" id="PIRSF016478">
    <property type="entry name" value="Coatomer_esu"/>
    <property type="match status" value="1"/>
</dbReference>
<evidence type="ECO:0000256" key="1">
    <source>
        <dbReference type="ARBA" id="ARBA00004255"/>
    </source>
</evidence>
<evidence type="ECO:0000256" key="4">
    <source>
        <dbReference type="ARBA" id="ARBA00011775"/>
    </source>
</evidence>
<dbReference type="PANTHER" id="PTHR10805:SF0">
    <property type="entry name" value="COATOMER SUBUNIT EPSILON"/>
    <property type="match status" value="1"/>
</dbReference>
<keyword evidence="6" id="KW-0813">Transport</keyword>
<evidence type="ECO:0000256" key="7">
    <source>
        <dbReference type="ARBA" id="ARBA00022490"/>
    </source>
</evidence>
<proteinExistence type="inferred from homology"/>
<dbReference type="InterPro" id="IPR011990">
    <property type="entry name" value="TPR-like_helical_dom_sf"/>
</dbReference>
<protein>
    <recommendedName>
        <fullName evidence="5">Coatomer subunit epsilon</fullName>
    </recommendedName>
    <alternativeName>
        <fullName evidence="14">Epsilon-coat protein</fullName>
    </alternativeName>
</protein>
<evidence type="ECO:0000256" key="13">
    <source>
        <dbReference type="ARBA" id="ARBA00025440"/>
    </source>
</evidence>
<dbReference type="InterPro" id="IPR006822">
    <property type="entry name" value="Coatomer_esu"/>
</dbReference>
<dbReference type="Proteomes" id="UP000008912">
    <property type="component" value="Unassembled WGS sequence"/>
</dbReference>
<dbReference type="GO" id="GO:0006891">
    <property type="term" value="P:intra-Golgi vesicle-mediated transport"/>
    <property type="evidence" value="ECO:0007669"/>
    <property type="project" value="TreeGrafter"/>
</dbReference>
<gene>
    <name evidence="15" type="primary">COPE</name>
</gene>
<keyword evidence="8" id="KW-0931">ER-Golgi transport</keyword>
<dbReference type="FunFam" id="1.25.40.10:FF:000371">
    <property type="entry name" value="coatomer subunit epsilon isoform X3"/>
    <property type="match status" value="1"/>
</dbReference>
<dbReference type="GO" id="GO:0030126">
    <property type="term" value="C:COPI vesicle coat"/>
    <property type="evidence" value="ECO:0007669"/>
    <property type="project" value="TreeGrafter"/>
</dbReference>
<dbReference type="GO" id="GO:0006888">
    <property type="term" value="P:endoplasmic reticulum to Golgi vesicle-mediated transport"/>
    <property type="evidence" value="ECO:0007669"/>
    <property type="project" value="TreeGrafter"/>
</dbReference>
<evidence type="ECO:0000256" key="11">
    <source>
        <dbReference type="ARBA" id="ARBA00023136"/>
    </source>
</evidence>
<evidence type="ECO:0000256" key="5">
    <source>
        <dbReference type="ARBA" id="ARBA00015828"/>
    </source>
</evidence>
<reference evidence="15 16" key="1">
    <citation type="journal article" date="2010" name="Nature">
        <title>The sequence and de novo assembly of the giant panda genome.</title>
        <authorList>
            <person name="Li R."/>
            <person name="Fan W."/>
            <person name="Tian G."/>
            <person name="Zhu H."/>
            <person name="He L."/>
            <person name="Cai J."/>
            <person name="Huang Q."/>
            <person name="Cai Q."/>
            <person name="Li B."/>
            <person name="Bai Y."/>
            <person name="Zhang Z."/>
            <person name="Zhang Y."/>
            <person name="Wang W."/>
            <person name="Li J."/>
            <person name="Wei F."/>
            <person name="Li H."/>
            <person name="Jian M."/>
            <person name="Li J."/>
            <person name="Zhang Z."/>
            <person name="Nielsen R."/>
            <person name="Li D."/>
            <person name="Gu W."/>
            <person name="Yang Z."/>
            <person name="Xuan Z."/>
            <person name="Ryder O.A."/>
            <person name="Leung F.C."/>
            <person name="Zhou Y."/>
            <person name="Cao J."/>
            <person name="Sun X."/>
            <person name="Fu Y."/>
            <person name="Fang X."/>
            <person name="Guo X."/>
            <person name="Wang B."/>
            <person name="Hou R."/>
            <person name="Shen F."/>
            <person name="Mu B."/>
            <person name="Ni P."/>
            <person name="Lin R."/>
            <person name="Qian W."/>
            <person name="Wang G."/>
            <person name="Yu C."/>
            <person name="Nie W."/>
            <person name="Wang J."/>
            <person name="Wu Z."/>
            <person name="Liang H."/>
            <person name="Min J."/>
            <person name="Wu Q."/>
            <person name="Cheng S."/>
            <person name="Ruan J."/>
            <person name="Wang M."/>
            <person name="Shi Z."/>
            <person name="Wen M."/>
            <person name="Liu B."/>
            <person name="Ren X."/>
            <person name="Zheng H."/>
            <person name="Dong D."/>
            <person name="Cook K."/>
            <person name="Shan G."/>
            <person name="Zhang H."/>
            <person name="Kosiol C."/>
            <person name="Xie X."/>
            <person name="Lu Z."/>
            <person name="Zheng H."/>
            <person name="Li Y."/>
            <person name="Steiner C.C."/>
            <person name="Lam T.T."/>
            <person name="Lin S."/>
            <person name="Zhang Q."/>
            <person name="Li G."/>
            <person name="Tian J."/>
            <person name="Gong T."/>
            <person name="Liu H."/>
            <person name="Zhang D."/>
            <person name="Fang L."/>
            <person name="Ye C."/>
            <person name="Zhang J."/>
            <person name="Hu W."/>
            <person name="Xu A."/>
            <person name="Ren Y."/>
            <person name="Zhang G."/>
            <person name="Bruford M.W."/>
            <person name="Li Q."/>
            <person name="Ma L."/>
            <person name="Guo Y."/>
            <person name="An N."/>
            <person name="Hu Y."/>
            <person name="Zheng Y."/>
            <person name="Shi Y."/>
            <person name="Li Z."/>
            <person name="Liu Q."/>
            <person name="Chen Y."/>
            <person name="Zhao J."/>
            <person name="Qu N."/>
            <person name="Zhao S."/>
            <person name="Tian F."/>
            <person name="Wang X."/>
            <person name="Wang H."/>
            <person name="Xu L."/>
            <person name="Liu X."/>
            <person name="Vinar T."/>
            <person name="Wang Y."/>
            <person name="Lam T.W."/>
            <person name="Yiu S.M."/>
            <person name="Liu S."/>
            <person name="Zhang H."/>
            <person name="Li D."/>
            <person name="Huang Y."/>
            <person name="Wang X."/>
            <person name="Yang G."/>
            <person name="Jiang Z."/>
            <person name="Wang J."/>
            <person name="Qin N."/>
            <person name="Li L."/>
            <person name="Li J."/>
            <person name="Bolund L."/>
            <person name="Kristiansen K."/>
            <person name="Wong G.K."/>
            <person name="Olson M."/>
            <person name="Zhang X."/>
            <person name="Li S."/>
            <person name="Yang H."/>
            <person name="Wang J."/>
            <person name="Wang J."/>
        </authorList>
    </citation>
    <scope>NUCLEOTIDE SEQUENCE [LARGE SCALE GENOMIC DNA]</scope>
</reference>
<evidence type="ECO:0000256" key="8">
    <source>
        <dbReference type="ARBA" id="ARBA00022892"/>
    </source>
</evidence>
<dbReference type="PANTHER" id="PTHR10805">
    <property type="entry name" value="COATOMER SUBUNIT EPSILON"/>
    <property type="match status" value="1"/>
</dbReference>
<reference evidence="15" key="2">
    <citation type="submission" date="2025-08" db="UniProtKB">
        <authorList>
            <consortium name="Ensembl"/>
        </authorList>
    </citation>
    <scope>IDENTIFICATION</scope>
</reference>
<comment type="similarity">
    <text evidence="3">Belongs to the COPE family.</text>
</comment>
<dbReference type="GO" id="GO:0015031">
    <property type="term" value="P:protein transport"/>
    <property type="evidence" value="ECO:0007669"/>
    <property type="project" value="UniProtKB-KW"/>
</dbReference>
<dbReference type="Ensembl" id="ENSAMET00000033247.1">
    <property type="protein sequence ID" value="ENSAMEP00000026457.1"/>
    <property type="gene ID" value="ENSAMEG00000011524.2"/>
</dbReference>
<dbReference type="GO" id="GO:0005198">
    <property type="term" value="F:structural molecule activity"/>
    <property type="evidence" value="ECO:0007669"/>
    <property type="project" value="InterPro"/>
</dbReference>
<evidence type="ECO:0000313" key="16">
    <source>
        <dbReference type="Proteomes" id="UP000008912"/>
    </source>
</evidence>
<reference evidence="15" key="3">
    <citation type="submission" date="2025-09" db="UniProtKB">
        <authorList>
            <consortium name="Ensembl"/>
        </authorList>
    </citation>
    <scope>IDENTIFICATION</scope>
</reference>
<evidence type="ECO:0000256" key="3">
    <source>
        <dbReference type="ARBA" id="ARBA00008827"/>
    </source>
</evidence>
<evidence type="ECO:0000256" key="6">
    <source>
        <dbReference type="ARBA" id="ARBA00022448"/>
    </source>
</evidence>
<evidence type="ECO:0000256" key="12">
    <source>
        <dbReference type="ARBA" id="ARBA00023329"/>
    </source>
</evidence>
<dbReference type="Pfam" id="PF04733">
    <property type="entry name" value="Coatomer_E"/>
    <property type="match status" value="2"/>
</dbReference>
<name>A0A7N5JJZ2_AILME</name>
<sequence>MAPPAPGPASGGSGEVDELFDVKNAFYIGSYQQCINEAQRVKPSSPERDVERDVFLYRAYLAQRKYGVVLDEIKPSSAPELQAVHMFAEYLANDSQSMAMTVQILLKLDRLDLARKELKKMQDQDEDATLTQLATAWVNLAVGGEKLQDAYYIFQEMADKCSSTLLLLNGQAACHMAQGRWEAAEGVLQEALDKDSGHPETLINLIVLSQHLGKPPEVTNRYLSQLKDAHRSHPFIKEYQAKENDFDRLVLQYAPSA</sequence>
<evidence type="ECO:0000313" key="15">
    <source>
        <dbReference type="Ensembl" id="ENSAMEP00000026457.1"/>
    </source>
</evidence>
<dbReference type="AlphaFoldDB" id="A0A7N5JJZ2"/>
<accession>A0A7N5JJZ2</accession>
<organism evidence="15 16">
    <name type="scientific">Ailuropoda melanoleuca</name>
    <name type="common">Giant panda</name>
    <dbReference type="NCBI Taxonomy" id="9646"/>
    <lineage>
        <taxon>Eukaryota</taxon>
        <taxon>Metazoa</taxon>
        <taxon>Chordata</taxon>
        <taxon>Craniata</taxon>
        <taxon>Vertebrata</taxon>
        <taxon>Euteleostomi</taxon>
        <taxon>Mammalia</taxon>
        <taxon>Eutheria</taxon>
        <taxon>Laurasiatheria</taxon>
        <taxon>Carnivora</taxon>
        <taxon>Caniformia</taxon>
        <taxon>Ursidae</taxon>
        <taxon>Ailuropoda</taxon>
    </lineage>
</organism>
<keyword evidence="16" id="KW-1185">Reference proteome</keyword>
<keyword evidence="9" id="KW-0653">Protein transport</keyword>
<evidence type="ECO:0000256" key="14">
    <source>
        <dbReference type="ARBA" id="ARBA00031602"/>
    </source>
</evidence>
<keyword evidence="7" id="KW-0963">Cytoplasm</keyword>
<dbReference type="GO" id="GO:0000139">
    <property type="term" value="C:Golgi membrane"/>
    <property type="evidence" value="ECO:0007669"/>
    <property type="project" value="UniProtKB-SubCell"/>
</dbReference>
<evidence type="ECO:0000256" key="9">
    <source>
        <dbReference type="ARBA" id="ARBA00022927"/>
    </source>
</evidence>
<dbReference type="SUPFAM" id="SSF48452">
    <property type="entry name" value="TPR-like"/>
    <property type="match status" value="1"/>
</dbReference>
<dbReference type="GeneTree" id="ENSGT00390000003478"/>